<proteinExistence type="predicted"/>
<protein>
    <submittedName>
        <fullName evidence="3">Outer membrane lipoprotein carrier protein LolA</fullName>
    </submittedName>
</protein>
<sequence length="262" mass="30096">MVKKKMVAMFILLTGYIIFVSGCMDKPDTKELELSMEEISAKMQEKEKSINDSSYTVYVTMYSDGEKTQENEFNITYKKPNMKKTVTKQAGKETLMVLDGSVEWNYDPETNSVQKIIISDEYQEPEIDYFQFFNNTLNEYNVSLLGTEIIDGRNTYLLEAKPKETGGDVQDYSIDRMKVWVDNETWMPLKYEIYAGTQKVEIKIQNLKVNTGIPDSEFRFDVPEGANVTTMNFEDTFNENLSERGKKIPPEGEKDTAIGVVV</sequence>
<dbReference type="PROSITE" id="PS51257">
    <property type="entry name" value="PROKAR_LIPOPROTEIN"/>
    <property type="match status" value="1"/>
</dbReference>
<evidence type="ECO:0000313" key="3">
    <source>
        <dbReference type="EMBL" id="MDR7665924.1"/>
    </source>
</evidence>
<dbReference type="Proteomes" id="UP001246244">
    <property type="component" value="Unassembled WGS sequence"/>
</dbReference>
<dbReference type="SUPFAM" id="SSF89392">
    <property type="entry name" value="Prokaryotic lipoproteins and lipoprotein localization factors"/>
    <property type="match status" value="1"/>
</dbReference>
<keyword evidence="4" id="KW-1185">Reference proteome</keyword>
<feature type="domain" description="Uncharacterized protein TP-0789" evidence="2">
    <location>
        <begin position="87"/>
        <end position="199"/>
    </location>
</feature>
<comment type="caution">
    <text evidence="3">The sequence shown here is derived from an EMBL/GenBank/DDBJ whole genome shotgun (WGS) entry which is preliminary data.</text>
</comment>
<evidence type="ECO:0000259" key="2">
    <source>
        <dbReference type="Pfam" id="PF17131"/>
    </source>
</evidence>
<accession>A0ABU2D1R0</accession>
<name>A0ABU2D1R0_9EURY</name>
<reference evidence="4" key="1">
    <citation type="submission" date="2023-07" db="EMBL/GenBank/DDBJ databases">
        <title>Whole-genome sequencing of a new Methanosarcina sp. Z-7115.</title>
        <authorList>
            <person name="Zhilina T.N."/>
            <person name="Merkel A.Y."/>
        </authorList>
    </citation>
    <scope>NUCLEOTIDE SEQUENCE [LARGE SCALE GENOMIC DNA]</scope>
    <source>
        <strain evidence="4">Z-7115</strain>
    </source>
</reference>
<organism evidence="3 4">
    <name type="scientific">Methanosarcina baikalica</name>
    <dbReference type="NCBI Taxonomy" id="3073890"/>
    <lineage>
        <taxon>Archaea</taxon>
        <taxon>Methanobacteriati</taxon>
        <taxon>Methanobacteriota</taxon>
        <taxon>Stenosarchaea group</taxon>
        <taxon>Methanomicrobia</taxon>
        <taxon>Methanosarcinales</taxon>
        <taxon>Methanosarcinaceae</taxon>
        <taxon>Methanosarcina</taxon>
    </lineage>
</organism>
<feature type="region of interest" description="Disordered" evidence="1">
    <location>
        <begin position="242"/>
        <end position="262"/>
    </location>
</feature>
<dbReference type="PANTHER" id="PTHR37507:SF2">
    <property type="entry name" value="SPORULATION PROTEIN YDCC"/>
    <property type="match status" value="1"/>
</dbReference>
<feature type="compositionally biased region" description="Basic and acidic residues" evidence="1">
    <location>
        <begin position="242"/>
        <end position="256"/>
    </location>
</feature>
<dbReference type="InterPro" id="IPR052944">
    <property type="entry name" value="Sporulation_related"/>
</dbReference>
<dbReference type="InterPro" id="IPR029046">
    <property type="entry name" value="LolA/LolB/LppX"/>
</dbReference>
<gene>
    <name evidence="3" type="ORF">RG963_09095</name>
</gene>
<dbReference type="EMBL" id="JAVKPK010000031">
    <property type="protein sequence ID" value="MDR7665924.1"/>
    <property type="molecule type" value="Genomic_DNA"/>
</dbReference>
<dbReference type="CDD" id="cd16329">
    <property type="entry name" value="LolA_like"/>
    <property type="match status" value="1"/>
</dbReference>
<dbReference type="InterPro" id="IPR033399">
    <property type="entry name" value="TP_0789-like"/>
</dbReference>
<dbReference type="Gene3D" id="2.50.20.10">
    <property type="entry name" value="Lipoprotein localisation LolA/LolB/LppX"/>
    <property type="match status" value="1"/>
</dbReference>
<dbReference type="RefSeq" id="WP_310575949.1">
    <property type="nucleotide sequence ID" value="NZ_JAVKPK010000031.1"/>
</dbReference>
<evidence type="ECO:0000256" key="1">
    <source>
        <dbReference type="SAM" id="MobiDB-lite"/>
    </source>
</evidence>
<dbReference type="Pfam" id="PF17131">
    <property type="entry name" value="LolA_like"/>
    <property type="match status" value="1"/>
</dbReference>
<keyword evidence="3" id="KW-0449">Lipoprotein</keyword>
<dbReference type="PANTHER" id="PTHR37507">
    <property type="entry name" value="SPORULATION PROTEIN YDCC"/>
    <property type="match status" value="1"/>
</dbReference>
<evidence type="ECO:0000313" key="4">
    <source>
        <dbReference type="Proteomes" id="UP001246244"/>
    </source>
</evidence>